<dbReference type="PANTHER" id="PTHR11113:SF14">
    <property type="entry name" value="N-ACETYLGLUCOSAMINE-6-PHOSPHATE DEACETYLASE"/>
    <property type="match status" value="1"/>
</dbReference>
<dbReference type="EMBL" id="VSSQ01000135">
    <property type="protein sequence ID" value="MPL80258.1"/>
    <property type="molecule type" value="Genomic_DNA"/>
</dbReference>
<organism evidence="6">
    <name type="scientific">bioreactor metagenome</name>
    <dbReference type="NCBI Taxonomy" id="1076179"/>
    <lineage>
        <taxon>unclassified sequences</taxon>
        <taxon>metagenomes</taxon>
        <taxon>ecological metagenomes</taxon>
    </lineage>
</organism>
<feature type="domain" description="Amidohydrolase-related" evidence="5">
    <location>
        <begin position="51"/>
        <end position="375"/>
    </location>
</feature>
<evidence type="ECO:0000259" key="5">
    <source>
        <dbReference type="Pfam" id="PF01979"/>
    </source>
</evidence>
<evidence type="ECO:0000256" key="3">
    <source>
        <dbReference type="ARBA" id="ARBA00022801"/>
    </source>
</evidence>
<evidence type="ECO:0000256" key="4">
    <source>
        <dbReference type="ARBA" id="ARBA00023277"/>
    </source>
</evidence>
<name>A0A644UMH4_9ZZZZ</name>
<dbReference type="PIRSF" id="PIRSF038994">
    <property type="entry name" value="NagA"/>
    <property type="match status" value="1"/>
</dbReference>
<keyword evidence="3 6" id="KW-0378">Hydrolase</keyword>
<keyword evidence="4" id="KW-0119">Carbohydrate metabolism</keyword>
<dbReference type="InterPro" id="IPR003764">
    <property type="entry name" value="GlcNAc_6-P_deAcase"/>
</dbReference>
<dbReference type="GO" id="GO:0008448">
    <property type="term" value="F:N-acetylglucosamine-6-phosphate deacetylase activity"/>
    <property type="evidence" value="ECO:0007669"/>
    <property type="project" value="UniProtKB-EC"/>
</dbReference>
<dbReference type="SUPFAM" id="SSF51556">
    <property type="entry name" value="Metallo-dependent hydrolases"/>
    <property type="match status" value="1"/>
</dbReference>
<sequence>MQAIINGKIILPQKILENHVILFETTIEAIIPWKEFSSATCVRVFDAHGDYIAPGFINMHIHGCAGADVMDTEPSALQTMGNALVSTGVTAFLPTTMTYNFPRIYQALDNIRNYMSKESGARVLGCNLEGPYISQEFKGAQAPENILSADFSKIEKYADVIKIITVAPEKLHNEEFFRLCKEKKIIISLGHSGATYEEAMSAISKGATHITHLFNAMTALHHRKPGLAGAALDSNVNCELIVDNIHVHPAIQRLVYKIKGKSTIILVTDSMRACLQEDGISELGGQKVFVHNKIATLKDGTIAGSVLTMDRAIMNFLTNTRAPLTDVIAMVTVNPAKELGLYKQLGSITPGKKADMVIFDNKINIKTTFIEGVQVFQK</sequence>
<dbReference type="Gene3D" id="3.20.20.140">
    <property type="entry name" value="Metal-dependent hydrolases"/>
    <property type="match status" value="1"/>
</dbReference>
<proteinExistence type="inferred from homology"/>
<comment type="similarity">
    <text evidence="1">Belongs to the metallo-dependent hydrolases superfamily. NagA family.</text>
</comment>
<dbReference type="EC" id="3.5.1.25" evidence="6"/>
<dbReference type="Gene3D" id="2.30.40.10">
    <property type="entry name" value="Urease, subunit C, domain 1"/>
    <property type="match status" value="1"/>
</dbReference>
<dbReference type="Pfam" id="PF01979">
    <property type="entry name" value="Amidohydro_1"/>
    <property type="match status" value="1"/>
</dbReference>
<protein>
    <submittedName>
        <fullName evidence="6">N-acetylglucosamine-6-phosphate deacetylase</fullName>
        <ecNumber evidence="6">3.5.1.25</ecNumber>
    </submittedName>
</protein>
<comment type="caution">
    <text evidence="6">The sequence shown here is derived from an EMBL/GenBank/DDBJ whole genome shotgun (WGS) entry which is preliminary data.</text>
</comment>
<dbReference type="InterPro" id="IPR032466">
    <property type="entry name" value="Metal_Hydrolase"/>
</dbReference>
<dbReference type="InterPro" id="IPR006680">
    <property type="entry name" value="Amidohydro-rel"/>
</dbReference>
<keyword evidence="2" id="KW-0479">Metal-binding</keyword>
<accession>A0A644UMH4</accession>
<reference evidence="6" key="1">
    <citation type="submission" date="2019-08" db="EMBL/GenBank/DDBJ databases">
        <authorList>
            <person name="Kucharzyk K."/>
            <person name="Murdoch R.W."/>
            <person name="Higgins S."/>
            <person name="Loffler F."/>
        </authorList>
    </citation>
    <scope>NUCLEOTIDE SEQUENCE</scope>
</reference>
<dbReference type="PANTHER" id="PTHR11113">
    <property type="entry name" value="N-ACETYLGLUCOSAMINE-6-PHOSPHATE DEACETYLASE"/>
    <property type="match status" value="1"/>
</dbReference>
<dbReference type="FunFam" id="3.20.20.140:FF:000004">
    <property type="entry name" value="N-acetylglucosamine-6-phosphate deacetylase"/>
    <property type="match status" value="1"/>
</dbReference>
<evidence type="ECO:0000256" key="1">
    <source>
        <dbReference type="ARBA" id="ARBA00010716"/>
    </source>
</evidence>
<gene>
    <name evidence="6" type="primary">nagA_6</name>
    <name evidence="6" type="ORF">SDC9_26156</name>
</gene>
<dbReference type="GO" id="GO:0006046">
    <property type="term" value="P:N-acetylglucosamine catabolic process"/>
    <property type="evidence" value="ECO:0007669"/>
    <property type="project" value="TreeGrafter"/>
</dbReference>
<dbReference type="AlphaFoldDB" id="A0A644UMH4"/>
<dbReference type="GO" id="GO:0046872">
    <property type="term" value="F:metal ion binding"/>
    <property type="evidence" value="ECO:0007669"/>
    <property type="project" value="UniProtKB-KW"/>
</dbReference>
<dbReference type="NCBIfam" id="TIGR00221">
    <property type="entry name" value="nagA"/>
    <property type="match status" value="1"/>
</dbReference>
<dbReference type="InterPro" id="IPR011059">
    <property type="entry name" value="Metal-dep_hydrolase_composite"/>
</dbReference>
<dbReference type="CDD" id="cd00854">
    <property type="entry name" value="NagA"/>
    <property type="match status" value="1"/>
</dbReference>
<evidence type="ECO:0000313" key="6">
    <source>
        <dbReference type="EMBL" id="MPL80258.1"/>
    </source>
</evidence>
<evidence type="ECO:0000256" key="2">
    <source>
        <dbReference type="ARBA" id="ARBA00022723"/>
    </source>
</evidence>
<dbReference type="SUPFAM" id="SSF51338">
    <property type="entry name" value="Composite domain of metallo-dependent hydrolases"/>
    <property type="match status" value="1"/>
</dbReference>